<dbReference type="AlphaFoldDB" id="A0A1J4K5C4"/>
<proteinExistence type="predicted"/>
<keyword evidence="2" id="KW-1185">Reference proteome</keyword>
<organism evidence="1 2">
    <name type="scientific">Tritrichomonas foetus</name>
    <dbReference type="NCBI Taxonomy" id="1144522"/>
    <lineage>
        <taxon>Eukaryota</taxon>
        <taxon>Metamonada</taxon>
        <taxon>Parabasalia</taxon>
        <taxon>Tritrichomonadida</taxon>
        <taxon>Tritrichomonadidae</taxon>
        <taxon>Tritrichomonas</taxon>
    </lineage>
</organism>
<reference evidence="1" key="1">
    <citation type="submission" date="2016-10" db="EMBL/GenBank/DDBJ databases">
        <authorList>
            <person name="Benchimol M."/>
            <person name="Almeida L.G."/>
            <person name="Vasconcelos A.T."/>
            <person name="Perreira-Neves A."/>
            <person name="Rosa I.A."/>
            <person name="Tasca T."/>
            <person name="Bogo M.R."/>
            <person name="de Souza W."/>
        </authorList>
    </citation>
    <scope>NUCLEOTIDE SEQUENCE [LARGE SCALE GENOMIC DNA]</scope>
    <source>
        <strain evidence="1">K</strain>
    </source>
</reference>
<protein>
    <recommendedName>
        <fullName evidence="3">VPS9 domain-containing protein</fullName>
    </recommendedName>
</protein>
<dbReference type="VEuPathDB" id="TrichDB:TRFO_27743"/>
<dbReference type="EMBL" id="MLAK01000784">
    <property type="protein sequence ID" value="OHT04669.1"/>
    <property type="molecule type" value="Genomic_DNA"/>
</dbReference>
<evidence type="ECO:0008006" key="3">
    <source>
        <dbReference type="Google" id="ProtNLM"/>
    </source>
</evidence>
<dbReference type="RefSeq" id="XP_068357805.1">
    <property type="nucleotide sequence ID" value="XM_068505741.1"/>
</dbReference>
<evidence type="ECO:0000313" key="1">
    <source>
        <dbReference type="EMBL" id="OHT04669.1"/>
    </source>
</evidence>
<name>A0A1J4K5C4_9EUKA</name>
<accession>A0A1J4K5C4</accession>
<dbReference type="Proteomes" id="UP000179807">
    <property type="component" value="Unassembled WGS sequence"/>
</dbReference>
<dbReference type="GeneID" id="94840445"/>
<comment type="caution">
    <text evidence="1">The sequence shown here is derived from an EMBL/GenBank/DDBJ whole genome shotgun (WGS) entry which is preliminary data.</text>
</comment>
<gene>
    <name evidence="1" type="ORF">TRFO_27743</name>
</gene>
<sequence>MRYHKITHSIMNVGSYAQTRKAKKSAQSDVNNWCSRNPQLAKHVILLKKTANLSDQAFEMKRNRSHNRTITSLVTFITRIEQEILSTRETLEKLCSANIPQIQSLCYDFTYQNMDVRKLFYIEQHLHQMEIETFNLKFSYLFELLSNLNDVQKLLTKPNSIPCDMILSFDDNFYSLSNNQDIINNVKKIRRLFSYKENLSKKIQSYEKPLWHTDIPNFLKKAANMSLSKFDSDISYILPQNCEVSISRFLFHNHSVYGSKVDVILRSFPNISPEVFIYELVKLCYDLVPPNFHYTHQELTIIIIFFFRVLFERVYEKFGSFFYKSEIDERMKYTAILKNKKMSASCFNWPAVYIDSSYSDIKDKISAQDFFKSDQYFSAAAMFLEMTIFCTNPIDALYYCHKTMVGMQKGAIIHSLRGRTANQIDVVQVICFDDLFSLLLGTFLASNLPDLFHLDQFLQLYSPTDTLSPPLEYAKANIEGLAQHIMSMKLD</sequence>
<evidence type="ECO:0000313" key="2">
    <source>
        <dbReference type="Proteomes" id="UP000179807"/>
    </source>
</evidence>